<dbReference type="EMBL" id="CP089291">
    <property type="protein sequence ID" value="UOF92903.1"/>
    <property type="molecule type" value="Genomic_DNA"/>
</dbReference>
<dbReference type="PANTHER" id="PTHR30388">
    <property type="entry name" value="ALDEHYDE OXIDOREDUCTASE MOLYBDENUM COFACTOR ASSEMBLY PROTEIN"/>
    <property type="match status" value="1"/>
</dbReference>
<evidence type="ECO:0000259" key="1">
    <source>
        <dbReference type="Pfam" id="PF02625"/>
    </source>
</evidence>
<dbReference type="Proteomes" id="UP000830167">
    <property type="component" value="Chromosome"/>
</dbReference>
<proteinExistence type="predicted"/>
<evidence type="ECO:0000259" key="2">
    <source>
        <dbReference type="Pfam" id="PF13478"/>
    </source>
</evidence>
<dbReference type="Pfam" id="PF13478">
    <property type="entry name" value="XdhC_C"/>
    <property type="match status" value="1"/>
</dbReference>
<dbReference type="InterPro" id="IPR027051">
    <property type="entry name" value="XdhC_Rossmann_dom"/>
</dbReference>
<evidence type="ECO:0000313" key="3">
    <source>
        <dbReference type="EMBL" id="UOF92903.1"/>
    </source>
</evidence>
<feature type="domain" description="XdhC- CoxI" evidence="1">
    <location>
        <begin position="10"/>
        <end position="75"/>
    </location>
</feature>
<gene>
    <name evidence="3" type="ORF">LSG31_16880</name>
</gene>
<sequence>MYPILQTLKQTDQPAVLATILEVAGSSYRKQGTSMLFLDDGRQVGILSGGCLETDLAARVPRILQEGEPFLWEYDLRHEEDWNWGQGSGCNGRILVIMEVVDPHMREFLTQANSFLEEGIPVVMAKEFTLDRERKGFGMFPLKKELIQKELTGTWHGECSANLQEWIKIQISAEKPMESGFHRLSAGNASIFTQVWQPRPRLIIWGGGNDAKPLVAFAAAAGFQVIVADWRPDFCHAARFPEAEQCLIGFPAQIVNQLACTSRDFVLLMSHHFQKDQEFLRLLLEQPLQYLGILGSRDRIARVFQSQNVPEYVHAPVGLSIGAEGPEEIAVSILAEMIQKKNTNRR</sequence>
<keyword evidence="4" id="KW-1185">Reference proteome</keyword>
<reference evidence="3" key="1">
    <citation type="submission" date="2021-12" db="EMBL/GenBank/DDBJ databases">
        <title>Alicyclobacillaceae gen. nov., sp. nov., isolated from chalcocite enrichment system.</title>
        <authorList>
            <person name="Jiang Z."/>
        </authorList>
    </citation>
    <scope>NUCLEOTIDE SEQUENCE</scope>
    <source>
        <strain evidence="3">MYW30-H2</strain>
    </source>
</reference>
<accession>A0ABY4CR92</accession>
<dbReference type="Pfam" id="PF02625">
    <property type="entry name" value="XdhC_CoxI"/>
    <property type="match status" value="1"/>
</dbReference>
<organism evidence="3 4">
    <name type="scientific">Fodinisporobacter ferrooxydans</name>
    <dbReference type="NCBI Taxonomy" id="2901836"/>
    <lineage>
        <taxon>Bacteria</taxon>
        <taxon>Bacillati</taxon>
        <taxon>Bacillota</taxon>
        <taxon>Bacilli</taxon>
        <taxon>Bacillales</taxon>
        <taxon>Alicyclobacillaceae</taxon>
        <taxon>Fodinisporobacter</taxon>
    </lineage>
</organism>
<dbReference type="InterPro" id="IPR003777">
    <property type="entry name" value="XdhC_CoxI"/>
</dbReference>
<dbReference type="Gene3D" id="3.40.50.720">
    <property type="entry name" value="NAD(P)-binding Rossmann-like Domain"/>
    <property type="match status" value="1"/>
</dbReference>
<protein>
    <submittedName>
        <fullName evidence="3">XdhC family protein</fullName>
    </submittedName>
</protein>
<dbReference type="InterPro" id="IPR052698">
    <property type="entry name" value="MoCofactor_Util/Proc"/>
</dbReference>
<evidence type="ECO:0000313" key="4">
    <source>
        <dbReference type="Proteomes" id="UP000830167"/>
    </source>
</evidence>
<feature type="domain" description="XdhC Rossmann" evidence="2">
    <location>
        <begin position="202"/>
        <end position="337"/>
    </location>
</feature>
<dbReference type="RefSeq" id="WP_347439545.1">
    <property type="nucleotide sequence ID" value="NZ_CP089291.1"/>
</dbReference>
<name>A0ABY4CR92_9BACL</name>
<dbReference type="PANTHER" id="PTHR30388:SF6">
    <property type="entry name" value="XANTHINE DEHYDROGENASE SUBUNIT A-RELATED"/>
    <property type="match status" value="1"/>
</dbReference>